<dbReference type="EMBL" id="JANPWB010000015">
    <property type="protein sequence ID" value="KAJ1090848.1"/>
    <property type="molecule type" value="Genomic_DNA"/>
</dbReference>
<evidence type="ECO:0000313" key="2">
    <source>
        <dbReference type="EMBL" id="KAJ1090848.1"/>
    </source>
</evidence>
<name>A0AAV7LIG0_PLEWA</name>
<gene>
    <name evidence="2" type="ORF">NDU88_003976</name>
</gene>
<organism evidence="2 3">
    <name type="scientific">Pleurodeles waltl</name>
    <name type="common">Iberian ribbed newt</name>
    <dbReference type="NCBI Taxonomy" id="8319"/>
    <lineage>
        <taxon>Eukaryota</taxon>
        <taxon>Metazoa</taxon>
        <taxon>Chordata</taxon>
        <taxon>Craniata</taxon>
        <taxon>Vertebrata</taxon>
        <taxon>Euteleostomi</taxon>
        <taxon>Amphibia</taxon>
        <taxon>Batrachia</taxon>
        <taxon>Caudata</taxon>
        <taxon>Salamandroidea</taxon>
        <taxon>Salamandridae</taxon>
        <taxon>Pleurodelinae</taxon>
        <taxon>Pleurodeles</taxon>
    </lineage>
</organism>
<keyword evidence="3" id="KW-1185">Reference proteome</keyword>
<proteinExistence type="predicted"/>
<comment type="caution">
    <text evidence="2">The sequence shown here is derived from an EMBL/GenBank/DDBJ whole genome shotgun (WGS) entry which is preliminary data.</text>
</comment>
<accession>A0AAV7LIG0</accession>
<evidence type="ECO:0000313" key="3">
    <source>
        <dbReference type="Proteomes" id="UP001066276"/>
    </source>
</evidence>
<evidence type="ECO:0000256" key="1">
    <source>
        <dbReference type="SAM" id="MobiDB-lite"/>
    </source>
</evidence>
<protein>
    <submittedName>
        <fullName evidence="2">Uncharacterized protein</fullName>
    </submittedName>
</protein>
<dbReference type="AlphaFoldDB" id="A0AAV7LIG0"/>
<sequence>MWPALSPPHSGRTGSPRYQCRATRSHKYCRTFSPGLGGRATTSAGRVGSFFREERNALIRQLRDLGSPALARGSAEDGRRAGAFRPSSVADRIVSRPEDVYARPWGVCGVPLRPRGPLERAVGLDRPAAAVGPRICAAGEGRAAVAACAGMAGALSGRIWPAQERAVVAAVRRGAREWVQHPPSGGVENCWAPSCPVVC</sequence>
<feature type="region of interest" description="Disordered" evidence="1">
    <location>
        <begin position="1"/>
        <end position="20"/>
    </location>
</feature>
<reference evidence="2" key="1">
    <citation type="journal article" date="2022" name="bioRxiv">
        <title>Sequencing and chromosome-scale assembly of the giantPleurodeles waltlgenome.</title>
        <authorList>
            <person name="Brown T."/>
            <person name="Elewa A."/>
            <person name="Iarovenko S."/>
            <person name="Subramanian E."/>
            <person name="Araus A.J."/>
            <person name="Petzold A."/>
            <person name="Susuki M."/>
            <person name="Suzuki K.-i.T."/>
            <person name="Hayashi T."/>
            <person name="Toyoda A."/>
            <person name="Oliveira C."/>
            <person name="Osipova E."/>
            <person name="Leigh N.D."/>
            <person name="Simon A."/>
            <person name="Yun M.H."/>
        </authorList>
    </citation>
    <scope>NUCLEOTIDE SEQUENCE</scope>
    <source>
        <strain evidence="2">20211129_DDA</strain>
        <tissue evidence="2">Liver</tissue>
    </source>
</reference>
<dbReference type="Proteomes" id="UP001066276">
    <property type="component" value="Chromosome 11"/>
</dbReference>